<keyword evidence="3" id="KW-1185">Reference proteome</keyword>
<proteinExistence type="predicted"/>
<evidence type="ECO:0000313" key="2">
    <source>
        <dbReference type="EMBL" id="NEU69410.1"/>
    </source>
</evidence>
<name>A0A6M0IM62_9BACT</name>
<organism evidence="2 3">
    <name type="scientific">Spirosoma agri</name>
    <dbReference type="NCBI Taxonomy" id="1987381"/>
    <lineage>
        <taxon>Bacteria</taxon>
        <taxon>Pseudomonadati</taxon>
        <taxon>Bacteroidota</taxon>
        <taxon>Cytophagia</taxon>
        <taxon>Cytophagales</taxon>
        <taxon>Cytophagaceae</taxon>
        <taxon>Spirosoma</taxon>
    </lineage>
</organism>
<sequence>MLPSVSLAQAGAYAVTLSNQCNTVSSVPVALTIAPGIEIKAIPTPANCFGSSTGQIFIGATGGTGPQQFQLNGQSTQTSNIFANLKAGTYQVSVRDVLGCSAQTTAEIKQPVPVVLTAKAVNAKCSGGSDGGILVAASGGNAPYKFQINGGPLQTGESFFDLKDKSTYVVTVVDGTGCATSQTAVIGAPQGFDIKTTVASAKCTGSADGTINVSSTGGTGSYQYQIGTGVFQAGTLFTGLAATTYEITVKDGNGCLGKKSVAVPQPQPLQLTATVTPVNCFGDNSGSVTLKPSGGTGSVQYQLASTKIPQASATFKNLALGDYTVVGTDSNGCTALLPVKVGKSDALKIQASTVAATCCVCPTGSVALTVAGGTGTGRQFQLLGRPLQVSNQFAGLPPGTYRFRVTDEVGCADSVTAAVTDAASISLTAGRIKDVACTGGRDGEAAVQVVGGTKPFVYYWQTENRDTLRAYTQAQTGLAEGTYTVSVSDSNRCTTTTTFVTVKALAPVPPKPVVVKNSNSLSVVEVTGIQWYIRVDTTAGKPLPNATSSTLVPFQSGRYYVIVTQNGCASPPSDYVAFVVTALSEPVGDLSVRVVPNPVTDRLRLDIEQTQRQSVQVQLLDISGRSVRAYEIPAFTGKRQAEWPLAGITPGQYLLKANAGSRQSVIRVLVE</sequence>
<dbReference type="Pfam" id="PF13573">
    <property type="entry name" value="SprB"/>
    <property type="match status" value="5"/>
</dbReference>
<evidence type="ECO:0000259" key="1">
    <source>
        <dbReference type="Pfam" id="PF18962"/>
    </source>
</evidence>
<gene>
    <name evidence="2" type="ORF">GK091_21160</name>
</gene>
<accession>A0A6M0IM62</accession>
<dbReference type="InterPro" id="IPR026444">
    <property type="entry name" value="Secre_tail"/>
</dbReference>
<evidence type="ECO:0000313" key="3">
    <source>
        <dbReference type="Proteomes" id="UP000477386"/>
    </source>
</evidence>
<comment type="caution">
    <text evidence="2">The sequence shown here is derived from an EMBL/GenBank/DDBJ whole genome shotgun (WGS) entry which is preliminary data.</text>
</comment>
<dbReference type="Pfam" id="PF18962">
    <property type="entry name" value="Por_Secre_tail"/>
    <property type="match status" value="1"/>
</dbReference>
<dbReference type="EMBL" id="JAAGNZ010000002">
    <property type="protein sequence ID" value="NEU69410.1"/>
    <property type="molecule type" value="Genomic_DNA"/>
</dbReference>
<dbReference type="InterPro" id="IPR025667">
    <property type="entry name" value="SprB_repeat"/>
</dbReference>
<protein>
    <submittedName>
        <fullName evidence="2">T9SS type A sorting domain-containing protein</fullName>
    </submittedName>
</protein>
<dbReference type="AlphaFoldDB" id="A0A6M0IM62"/>
<dbReference type="NCBIfam" id="TIGR04183">
    <property type="entry name" value="Por_Secre_tail"/>
    <property type="match status" value="1"/>
</dbReference>
<reference evidence="2 3" key="1">
    <citation type="submission" date="2020-02" db="EMBL/GenBank/DDBJ databases">
        <title>Draft genome sequence of two Spirosoma agri KCTC 52727 and Spirosoma terrae KCTC 52035.</title>
        <authorList>
            <person name="Rojas J."/>
            <person name="Ambika Manirajan B."/>
            <person name="Ratering S."/>
            <person name="Suarez C."/>
            <person name="Schnell S."/>
        </authorList>
    </citation>
    <scope>NUCLEOTIDE SEQUENCE [LARGE SCALE GENOMIC DNA]</scope>
    <source>
        <strain evidence="2 3">KCTC 52727</strain>
    </source>
</reference>
<dbReference type="Proteomes" id="UP000477386">
    <property type="component" value="Unassembled WGS sequence"/>
</dbReference>
<feature type="domain" description="Secretion system C-terminal sorting" evidence="1">
    <location>
        <begin position="595"/>
        <end position="666"/>
    </location>
</feature>